<dbReference type="PROSITE" id="PS51257">
    <property type="entry name" value="PROKAR_LIPOPROTEIN"/>
    <property type="match status" value="1"/>
</dbReference>
<dbReference type="GO" id="GO:0046872">
    <property type="term" value="F:metal ion binding"/>
    <property type="evidence" value="ECO:0007669"/>
    <property type="project" value="UniProtKB-KW"/>
</dbReference>
<evidence type="ECO:0000313" key="10">
    <source>
        <dbReference type="Proteomes" id="UP000236742"/>
    </source>
</evidence>
<accession>A0A1H5X183</accession>
<name>A0A1H5X183_9RHOB</name>
<dbReference type="PANTHER" id="PTHR22726:SF1">
    <property type="entry name" value="METALLOENDOPEPTIDASE OMA1, MITOCHONDRIAL"/>
    <property type="match status" value="1"/>
</dbReference>
<dbReference type="InterPro" id="IPR051156">
    <property type="entry name" value="Mito/Outer_Membr_Metalloprot"/>
</dbReference>
<evidence type="ECO:0000256" key="3">
    <source>
        <dbReference type="ARBA" id="ARBA00022801"/>
    </source>
</evidence>
<keyword evidence="10" id="KW-1185">Reference proteome</keyword>
<dbReference type="Proteomes" id="UP000236742">
    <property type="component" value="Unassembled WGS sequence"/>
</dbReference>
<dbReference type="Gene3D" id="3.30.2010.10">
    <property type="entry name" value="Metalloproteases ('zincins'), catalytic domain"/>
    <property type="match status" value="1"/>
</dbReference>
<dbReference type="PANTHER" id="PTHR22726">
    <property type="entry name" value="METALLOENDOPEPTIDASE OMA1"/>
    <property type="match status" value="1"/>
</dbReference>
<organism evidence="9 10">
    <name type="scientific">Jhaorihella thermophila</name>
    <dbReference type="NCBI Taxonomy" id="488547"/>
    <lineage>
        <taxon>Bacteria</taxon>
        <taxon>Pseudomonadati</taxon>
        <taxon>Pseudomonadota</taxon>
        <taxon>Alphaproteobacteria</taxon>
        <taxon>Rhodobacterales</taxon>
        <taxon>Paracoccaceae</taxon>
        <taxon>Jhaorihella</taxon>
    </lineage>
</organism>
<dbReference type="Pfam" id="PF01435">
    <property type="entry name" value="Peptidase_M48"/>
    <property type="match status" value="1"/>
</dbReference>
<feature type="chain" id="PRO_5009288965" evidence="7">
    <location>
        <begin position="21"/>
        <end position="226"/>
    </location>
</feature>
<keyword evidence="7" id="KW-0732">Signal</keyword>
<keyword evidence="1 6" id="KW-0645">Protease</keyword>
<keyword evidence="3 6" id="KW-0378">Hydrolase</keyword>
<evidence type="ECO:0000256" key="1">
    <source>
        <dbReference type="ARBA" id="ARBA00022670"/>
    </source>
</evidence>
<dbReference type="GO" id="GO:0004222">
    <property type="term" value="F:metalloendopeptidase activity"/>
    <property type="evidence" value="ECO:0007669"/>
    <property type="project" value="InterPro"/>
</dbReference>
<keyword evidence="5 6" id="KW-0482">Metalloprotease</keyword>
<evidence type="ECO:0000313" key="9">
    <source>
        <dbReference type="EMBL" id="SEG05140.1"/>
    </source>
</evidence>
<dbReference type="InterPro" id="IPR001915">
    <property type="entry name" value="Peptidase_M48"/>
</dbReference>
<dbReference type="AlphaFoldDB" id="A0A1H5X183"/>
<comment type="similarity">
    <text evidence="6">Belongs to the peptidase M48 family.</text>
</comment>
<proteinExistence type="inferred from homology"/>
<feature type="domain" description="Peptidase M48" evidence="8">
    <location>
        <begin position="60"/>
        <end position="217"/>
    </location>
</feature>
<dbReference type="GO" id="GO:0051603">
    <property type="term" value="P:proteolysis involved in protein catabolic process"/>
    <property type="evidence" value="ECO:0007669"/>
    <property type="project" value="TreeGrafter"/>
</dbReference>
<evidence type="ECO:0000259" key="8">
    <source>
        <dbReference type="Pfam" id="PF01435"/>
    </source>
</evidence>
<evidence type="ECO:0000256" key="7">
    <source>
        <dbReference type="SAM" id="SignalP"/>
    </source>
</evidence>
<reference evidence="9 10" key="1">
    <citation type="submission" date="2016-10" db="EMBL/GenBank/DDBJ databases">
        <authorList>
            <person name="de Groot N.N."/>
        </authorList>
    </citation>
    <scope>NUCLEOTIDE SEQUENCE [LARGE SCALE GENOMIC DNA]</scope>
    <source>
        <strain evidence="9 10">DSM 23413</strain>
    </source>
</reference>
<feature type="signal peptide" evidence="7">
    <location>
        <begin position="1"/>
        <end position="20"/>
    </location>
</feature>
<evidence type="ECO:0000256" key="6">
    <source>
        <dbReference type="RuleBase" id="RU003983"/>
    </source>
</evidence>
<dbReference type="CDD" id="cd07324">
    <property type="entry name" value="M48C_Oma1-like"/>
    <property type="match status" value="1"/>
</dbReference>
<evidence type="ECO:0000256" key="5">
    <source>
        <dbReference type="ARBA" id="ARBA00023049"/>
    </source>
</evidence>
<gene>
    <name evidence="9" type="ORF">SAMN05421751_109116</name>
</gene>
<dbReference type="EMBL" id="FNVD01000009">
    <property type="protein sequence ID" value="SEG05140.1"/>
    <property type="molecule type" value="Genomic_DNA"/>
</dbReference>
<protein>
    <submittedName>
        <fullName evidence="9">Peptidase family M48</fullName>
    </submittedName>
</protein>
<keyword evidence="2" id="KW-0479">Metal-binding</keyword>
<evidence type="ECO:0000256" key="4">
    <source>
        <dbReference type="ARBA" id="ARBA00022833"/>
    </source>
</evidence>
<comment type="cofactor">
    <cofactor evidence="6">
        <name>Zn(2+)</name>
        <dbReference type="ChEBI" id="CHEBI:29105"/>
    </cofactor>
    <text evidence="6">Binds 1 zinc ion per subunit.</text>
</comment>
<dbReference type="GO" id="GO:0016020">
    <property type="term" value="C:membrane"/>
    <property type="evidence" value="ECO:0007669"/>
    <property type="project" value="TreeGrafter"/>
</dbReference>
<keyword evidence="4 6" id="KW-0862">Zinc</keyword>
<dbReference type="OrthoDB" id="7338723at2"/>
<evidence type="ECO:0000256" key="2">
    <source>
        <dbReference type="ARBA" id="ARBA00022723"/>
    </source>
</evidence>
<sequence length="226" mass="24351">MLRLFLLLLALGLAACTAPVAPVDPEIQRAARSFVEVVGRVEPVAESECRRLTVGLNCNFVIEVDTDPREPPNAFQTVNEFGQPVIIFTVAMILDARSPDEMAFVLGHEMAHHILGHLARQERNAVAGAEILADMAVRAGAGPAEVANARQIGAEIGARVYSKDYELEADRLGTVIALRAGYDPLRGAAYFSRLPDPGDRFLGTHPPNAARIHAVRDTLRRLGAGA</sequence>
<dbReference type="RefSeq" id="WP_104008357.1">
    <property type="nucleotide sequence ID" value="NZ_FNVD01000009.1"/>
</dbReference>